<keyword evidence="13" id="KW-0614">Plasmid</keyword>
<keyword evidence="2 12" id="KW-1003">Cell membrane</keyword>
<evidence type="ECO:0000256" key="2">
    <source>
        <dbReference type="ARBA" id="ARBA00022475"/>
    </source>
</evidence>
<keyword evidence="5 12" id="KW-1133">Transmembrane helix</keyword>
<evidence type="ECO:0000256" key="11">
    <source>
        <dbReference type="ARBA" id="ARBA00035585"/>
    </source>
</evidence>
<sequence>MNDLYLHGLFALGGGLGAVLRHWIAQTITHDLPVSTLVVNVMGSLLLGAWIANLGGLPSMGEEERQLVFGFCGGFTTFSSFAYQTLKLHRDRSVLTAAGNIGLSLILCGIGFWLGLWGVGALLG</sequence>
<evidence type="ECO:0000256" key="9">
    <source>
        <dbReference type="ARBA" id="ARBA00023303"/>
    </source>
</evidence>
<evidence type="ECO:0000256" key="10">
    <source>
        <dbReference type="ARBA" id="ARBA00035120"/>
    </source>
</evidence>
<evidence type="ECO:0000256" key="1">
    <source>
        <dbReference type="ARBA" id="ARBA00004651"/>
    </source>
</evidence>
<keyword evidence="7 12" id="KW-0406">Ion transport</keyword>
<dbReference type="RefSeq" id="WP_343211826.1">
    <property type="nucleotide sequence ID" value="NZ_CP123585.1"/>
</dbReference>
<feature type="transmembrane region" description="Helical" evidence="12">
    <location>
        <begin position="67"/>
        <end position="86"/>
    </location>
</feature>
<proteinExistence type="inferred from homology"/>
<keyword evidence="8 12" id="KW-0472">Membrane</keyword>
<accession>A0ABZ2Y0E8</accession>
<evidence type="ECO:0000313" key="14">
    <source>
        <dbReference type="Proteomes" id="UP001623232"/>
    </source>
</evidence>
<evidence type="ECO:0000256" key="4">
    <source>
        <dbReference type="ARBA" id="ARBA00022692"/>
    </source>
</evidence>
<geneLocation type="plasmid" evidence="13 14">
    <name>unnamed4</name>
</geneLocation>
<keyword evidence="4 12" id="KW-0812">Transmembrane</keyword>
<name>A0ABZ2Y0E8_9RHOB</name>
<comment type="subcellular location">
    <subcellularLocation>
        <location evidence="1 12">Cell membrane</location>
        <topology evidence="1 12">Multi-pass membrane protein</topology>
    </subcellularLocation>
</comment>
<gene>
    <name evidence="12" type="primary">fluC</name>
    <name evidence="12" type="synonym">crcB</name>
    <name evidence="13" type="ORF">QEZ52_21360</name>
</gene>
<keyword evidence="9 12" id="KW-0407">Ion channel</keyword>
<keyword evidence="12" id="KW-0813">Transport</keyword>
<evidence type="ECO:0000313" key="13">
    <source>
        <dbReference type="EMBL" id="WZK91119.1"/>
    </source>
</evidence>
<dbReference type="Pfam" id="PF02537">
    <property type="entry name" value="CRCB"/>
    <property type="match status" value="1"/>
</dbReference>
<comment type="catalytic activity">
    <reaction evidence="11">
        <text>fluoride(in) = fluoride(out)</text>
        <dbReference type="Rhea" id="RHEA:76159"/>
        <dbReference type="ChEBI" id="CHEBI:17051"/>
    </reaction>
    <physiologicalReaction direction="left-to-right" evidence="11">
        <dbReference type="Rhea" id="RHEA:76160"/>
    </physiologicalReaction>
</comment>
<feature type="transmembrane region" description="Helical" evidence="12">
    <location>
        <begin position="36"/>
        <end position="55"/>
    </location>
</feature>
<evidence type="ECO:0000256" key="6">
    <source>
        <dbReference type="ARBA" id="ARBA00023053"/>
    </source>
</evidence>
<comment type="similarity">
    <text evidence="10 12">Belongs to the fluoride channel Fluc/FEX (TC 1.A.43) family.</text>
</comment>
<dbReference type="PANTHER" id="PTHR28259">
    <property type="entry name" value="FLUORIDE EXPORT PROTEIN 1-RELATED"/>
    <property type="match status" value="1"/>
</dbReference>
<comment type="function">
    <text evidence="12">Fluoride-specific ion channel. Important for reducing fluoride concentration in the cell, thus reducing its toxicity.</text>
</comment>
<dbReference type="InterPro" id="IPR003691">
    <property type="entry name" value="FluC"/>
</dbReference>
<feature type="binding site" evidence="12">
    <location>
        <position position="73"/>
    </location>
    <ligand>
        <name>Na(+)</name>
        <dbReference type="ChEBI" id="CHEBI:29101"/>
        <note>structural</note>
    </ligand>
</feature>
<keyword evidence="14" id="KW-1185">Reference proteome</keyword>
<dbReference type="EMBL" id="CP123585">
    <property type="protein sequence ID" value="WZK91119.1"/>
    <property type="molecule type" value="Genomic_DNA"/>
</dbReference>
<feature type="transmembrane region" description="Helical" evidence="12">
    <location>
        <begin position="6"/>
        <end position="24"/>
    </location>
</feature>
<evidence type="ECO:0000256" key="12">
    <source>
        <dbReference type="HAMAP-Rule" id="MF_00454"/>
    </source>
</evidence>
<dbReference type="PANTHER" id="PTHR28259:SF1">
    <property type="entry name" value="FLUORIDE EXPORT PROTEIN 1-RELATED"/>
    <property type="match status" value="1"/>
</dbReference>
<keyword evidence="6 12" id="KW-0915">Sodium</keyword>
<feature type="transmembrane region" description="Helical" evidence="12">
    <location>
        <begin position="98"/>
        <end position="123"/>
    </location>
</feature>
<feature type="binding site" evidence="12">
    <location>
        <position position="76"/>
    </location>
    <ligand>
        <name>Na(+)</name>
        <dbReference type="ChEBI" id="CHEBI:29101"/>
        <note>structural</note>
    </ligand>
</feature>
<comment type="activity regulation">
    <text evidence="12">Na(+) is not transported, but it plays an essential structural role and its presence is essential for fluoride channel function.</text>
</comment>
<protein>
    <recommendedName>
        <fullName evidence="12">Fluoride-specific ion channel FluC</fullName>
    </recommendedName>
</protein>
<keyword evidence="3" id="KW-0997">Cell inner membrane</keyword>
<reference evidence="13 14" key="1">
    <citation type="submission" date="2023-04" db="EMBL/GenBank/DDBJ databases">
        <title>Complete genome sequence of Alisedimentitalea scapharcae.</title>
        <authorList>
            <person name="Rong J.-C."/>
            <person name="Yi M.-L."/>
            <person name="Zhao Q."/>
        </authorList>
    </citation>
    <scope>NUCLEOTIDE SEQUENCE [LARGE SCALE GENOMIC DNA]</scope>
    <source>
        <strain evidence="13 14">KCTC 42119</strain>
        <plasmid evidence="13 14">unnamed4</plasmid>
    </source>
</reference>
<organism evidence="13 14">
    <name type="scientific">Aliisedimentitalea scapharcae</name>
    <dbReference type="NCBI Taxonomy" id="1524259"/>
    <lineage>
        <taxon>Bacteria</taxon>
        <taxon>Pseudomonadati</taxon>
        <taxon>Pseudomonadota</taxon>
        <taxon>Alphaproteobacteria</taxon>
        <taxon>Rhodobacterales</taxon>
        <taxon>Roseobacteraceae</taxon>
        <taxon>Aliisedimentitalea</taxon>
    </lineage>
</organism>
<evidence type="ECO:0000256" key="7">
    <source>
        <dbReference type="ARBA" id="ARBA00023065"/>
    </source>
</evidence>
<evidence type="ECO:0000256" key="3">
    <source>
        <dbReference type="ARBA" id="ARBA00022519"/>
    </source>
</evidence>
<evidence type="ECO:0000256" key="8">
    <source>
        <dbReference type="ARBA" id="ARBA00023136"/>
    </source>
</evidence>
<evidence type="ECO:0000256" key="5">
    <source>
        <dbReference type="ARBA" id="ARBA00022989"/>
    </source>
</evidence>
<keyword evidence="12" id="KW-0479">Metal-binding</keyword>
<dbReference type="HAMAP" id="MF_00454">
    <property type="entry name" value="FluC"/>
    <property type="match status" value="1"/>
</dbReference>
<dbReference type="Proteomes" id="UP001623232">
    <property type="component" value="Plasmid unnamed4"/>
</dbReference>